<dbReference type="Gene3D" id="3.40.1440.10">
    <property type="entry name" value="GIY-YIG endonuclease"/>
    <property type="match status" value="1"/>
</dbReference>
<evidence type="ECO:0000256" key="10">
    <source>
        <dbReference type="ARBA" id="ARBA00023242"/>
    </source>
</evidence>
<evidence type="ECO:0000256" key="7">
    <source>
        <dbReference type="ARBA" id="ARBA00022833"/>
    </source>
</evidence>
<proteinExistence type="inferred from homology"/>
<evidence type="ECO:0000256" key="11">
    <source>
        <dbReference type="HAMAP-Rule" id="MF_03100"/>
    </source>
</evidence>
<keyword evidence="10 11" id="KW-0539">Nucleus</keyword>
<feature type="region of interest" description="Disordered" evidence="12">
    <location>
        <begin position="155"/>
        <end position="192"/>
    </location>
</feature>
<keyword evidence="7" id="KW-0862">Zinc</keyword>
<dbReference type="InterPro" id="IPR013083">
    <property type="entry name" value="Znf_RING/FYVE/PHD"/>
</dbReference>
<gene>
    <name evidence="14" type="ORF">LdCL_250019300</name>
</gene>
<feature type="domain" description="GIY-YIG" evidence="13">
    <location>
        <begin position="4"/>
        <end position="90"/>
    </location>
</feature>
<dbReference type="GO" id="GO:0006310">
    <property type="term" value="P:DNA recombination"/>
    <property type="evidence" value="ECO:0007669"/>
    <property type="project" value="UniProtKB-UniRule"/>
</dbReference>
<dbReference type="VEuPathDB" id="TriTrypDB:LDHU3_25.1710"/>
<comment type="subunit">
    <text evidence="11">Forms a heterodimer with a member of the SLX4 family.</text>
</comment>
<keyword evidence="4 11" id="KW-0227">DNA damage</keyword>
<evidence type="ECO:0000256" key="12">
    <source>
        <dbReference type="SAM" id="MobiDB-lite"/>
    </source>
</evidence>
<dbReference type="HAMAP" id="MF_03100">
    <property type="entry name" value="Endonuc_su_Slx1"/>
    <property type="match status" value="1"/>
</dbReference>
<protein>
    <recommendedName>
        <fullName evidence="11">Structure-specific endonuclease subunit SLX1 homolog</fullName>
        <ecNumber evidence="11">3.1.-.-</ecNumber>
    </recommendedName>
</protein>
<evidence type="ECO:0000313" key="14">
    <source>
        <dbReference type="EMBL" id="AYU79472.1"/>
    </source>
</evidence>
<dbReference type="EMBL" id="CP029524">
    <property type="protein sequence ID" value="AYU79472.1"/>
    <property type="molecule type" value="Genomic_DNA"/>
</dbReference>
<comment type="function">
    <text evidence="11">Catalytic subunit of a heterodimeric structure-specific endonuclease that resolves DNA secondary structures generated during DNA repair and recombination. Has endonuclease activity towards branched DNA substrates, introducing single-strand cuts in duplex DNA close to junctions with ss-DNA.</text>
</comment>
<evidence type="ECO:0000256" key="8">
    <source>
        <dbReference type="ARBA" id="ARBA00023172"/>
    </source>
</evidence>
<dbReference type="EC" id="3.1.-.-" evidence="11"/>
<dbReference type="GO" id="GO:0033557">
    <property type="term" value="C:Slx1-Slx4 complex"/>
    <property type="evidence" value="ECO:0007669"/>
    <property type="project" value="UniProtKB-UniRule"/>
</dbReference>
<dbReference type="Proteomes" id="UP000274082">
    <property type="component" value="Chromosome 25"/>
</dbReference>
<dbReference type="GO" id="GO:0006281">
    <property type="term" value="P:DNA repair"/>
    <property type="evidence" value="ECO:0007669"/>
    <property type="project" value="UniProtKB-UniRule"/>
</dbReference>
<accession>A0A3S7WZ95</accession>
<dbReference type="GO" id="GO:0008270">
    <property type="term" value="F:zinc ion binding"/>
    <property type="evidence" value="ECO:0007669"/>
    <property type="project" value="UniProtKB-KW"/>
</dbReference>
<evidence type="ECO:0000256" key="1">
    <source>
        <dbReference type="ARBA" id="ARBA00022722"/>
    </source>
</evidence>
<evidence type="ECO:0000256" key="5">
    <source>
        <dbReference type="ARBA" id="ARBA00022771"/>
    </source>
</evidence>
<comment type="subcellular location">
    <subcellularLocation>
        <location evidence="11">Nucleus</location>
    </subcellularLocation>
</comment>
<keyword evidence="9 11" id="KW-0234">DNA repair</keyword>
<feature type="compositionally biased region" description="Polar residues" evidence="12">
    <location>
        <begin position="160"/>
        <end position="175"/>
    </location>
</feature>
<evidence type="ECO:0000256" key="6">
    <source>
        <dbReference type="ARBA" id="ARBA00022801"/>
    </source>
</evidence>
<dbReference type="GO" id="GO:0017108">
    <property type="term" value="F:5'-flap endonuclease activity"/>
    <property type="evidence" value="ECO:0007669"/>
    <property type="project" value="InterPro"/>
</dbReference>
<dbReference type="InterPro" id="IPR027520">
    <property type="entry name" value="Slx1"/>
</dbReference>
<dbReference type="InterPro" id="IPR000305">
    <property type="entry name" value="GIY-YIG_endonuc"/>
</dbReference>
<evidence type="ECO:0000259" key="13">
    <source>
        <dbReference type="PROSITE" id="PS50164"/>
    </source>
</evidence>
<keyword evidence="1 11" id="KW-0540">Nuclease</keyword>
<comment type="caution">
    <text evidence="11">Lacks conserved residue(s) required for the propagation of feature annotation.</text>
</comment>
<evidence type="ECO:0000256" key="2">
    <source>
        <dbReference type="ARBA" id="ARBA00022723"/>
    </source>
</evidence>
<dbReference type="VEuPathDB" id="TriTrypDB:LdCL_250019300"/>
<dbReference type="Gene3D" id="3.30.40.10">
    <property type="entry name" value="Zinc/RING finger domain, C3HC4 (zinc finger)"/>
    <property type="match status" value="1"/>
</dbReference>
<dbReference type="PROSITE" id="PS50164">
    <property type="entry name" value="GIY_YIG"/>
    <property type="match status" value="1"/>
</dbReference>
<dbReference type="InterPro" id="IPR035901">
    <property type="entry name" value="GIY-YIG_endonuc_sf"/>
</dbReference>
<comment type="cofactor">
    <cofactor evidence="11">
        <name>a divalent metal cation</name>
        <dbReference type="ChEBI" id="CHEBI:60240"/>
    </cofactor>
</comment>
<feature type="region of interest" description="Disordered" evidence="12">
    <location>
        <begin position="290"/>
        <end position="323"/>
    </location>
</feature>
<keyword evidence="8 11" id="KW-0233">DNA recombination</keyword>
<reference evidence="14 15" key="1">
    <citation type="journal article" date="2018" name="Sci. Rep.">
        <title>A complete Leishmania donovani reference genome identifies novel genetic variations associated with virulence.</title>
        <authorList>
            <person name="Lypaczewski P."/>
            <person name="Hoshizaki J."/>
            <person name="Zhang W.-W."/>
            <person name="McCall L.-I."/>
            <person name="Torcivia-Rodriguez J."/>
            <person name="Simonyan V."/>
            <person name="Kaur A."/>
            <person name="Dewar K."/>
            <person name="Matlashewski G."/>
        </authorList>
    </citation>
    <scope>NUCLEOTIDE SEQUENCE [LARGE SCALE GENOMIC DNA]</scope>
    <source>
        <strain evidence="14 15">LdCL</strain>
    </source>
</reference>
<sequence length="705" mass="74784">MDTRFHCVYLLTSLDPQCEGDFYIGYTVNPLRRLRQHNGELVNGARRTSRRGRPWTIVCCVSGFPDDRAALKFEWCWQHPTASARLRHAIDILTGLRRLPYAVATLHLLVRASLFCQLDLTLHIFESALLREAAARAEVLLARRRGAFAVGGGLRASSPRVGTQQHSQRSSSLQGQADGVATPPLPALDSKGELQDASTAAALATTTAASHLLPPLTPSLLFHVEDTTRQAFEDAYLSHDRCLLLPSVGMGVDVGEAGKEGSHMSASAGTSCPYDVSLLSQAARAEWSNASFASDSDDEDTRRFAPYCPSTGSRTPSPQRVHTAASPALLGYRSEERAGDGVLEASPGSSIGCGAALRSFSSPPPPRASSPRSASCPPLYTGINASASLAVDAPHGGVTAACTSSPAAAPAPQPRIPLRFADYGEVDFARAHAEEQHRLHHGLLPCSLCTLPLQPSCVAYCSRAPFCTLRCHLSCLAMWMLYAEAEAAATVDGTDKSPALLSQAPPAPISPLRRLIPSQPCPCPLCGVLLHWGSLVKGLKKRVVVERRLHAAQRRIRMEQRWQARLAHIDHTKRSTSAAMRHRQRTRVGAAALAKGAGEAPGAASTVRASTMHVGPARRDAPRVSSPSCLGEPTLTSFAAAASCPSPSTSLAALSPAASASPISRHNGHSNTVTATNTAVAAAAAVSDASLLSLTDFCEEDWLLP</sequence>
<comment type="similarity">
    <text evidence="11">Belongs to the SLX1 family.</text>
</comment>
<dbReference type="PANTHER" id="PTHR20208:SF13">
    <property type="entry name" value="STRUCTURE-SPECIFIC ENDONUCLEASE SUBUNIT SLX1"/>
    <property type="match status" value="1"/>
</dbReference>
<evidence type="ECO:0000256" key="9">
    <source>
        <dbReference type="ARBA" id="ARBA00023204"/>
    </source>
</evidence>
<dbReference type="AlphaFoldDB" id="A0A3S7WZ95"/>
<dbReference type="OrthoDB" id="24645at2759"/>
<keyword evidence="2" id="KW-0479">Metal-binding</keyword>
<name>A0A3S7WZ95_LEIDO</name>
<dbReference type="VEuPathDB" id="TriTrypDB:LdBPK_251370.1"/>
<dbReference type="Pfam" id="PF01541">
    <property type="entry name" value="GIY-YIG"/>
    <property type="match status" value="1"/>
</dbReference>
<evidence type="ECO:0000313" key="15">
    <source>
        <dbReference type="Proteomes" id="UP000274082"/>
    </source>
</evidence>
<evidence type="ECO:0000256" key="4">
    <source>
        <dbReference type="ARBA" id="ARBA00022763"/>
    </source>
</evidence>
<dbReference type="PANTHER" id="PTHR20208">
    <property type="entry name" value="STRUCTURE-SPECIFIC ENDONUCLEASE SUBUNIT SLX1"/>
    <property type="match status" value="1"/>
</dbReference>
<keyword evidence="15" id="KW-1185">Reference proteome</keyword>
<feature type="compositionally biased region" description="Polar residues" evidence="12">
    <location>
        <begin position="310"/>
        <end position="320"/>
    </location>
</feature>
<keyword evidence="3 11" id="KW-0255">Endonuclease</keyword>
<dbReference type="InterPro" id="IPR050381">
    <property type="entry name" value="SLX1_endonuclease"/>
</dbReference>
<evidence type="ECO:0000256" key="3">
    <source>
        <dbReference type="ARBA" id="ARBA00022759"/>
    </source>
</evidence>
<feature type="region of interest" description="Disordered" evidence="12">
    <location>
        <begin position="596"/>
        <end position="628"/>
    </location>
</feature>
<keyword evidence="6 11" id="KW-0378">Hydrolase</keyword>
<dbReference type="CDD" id="cd10455">
    <property type="entry name" value="GIY-YIG_SLX1"/>
    <property type="match status" value="1"/>
</dbReference>
<organism evidence="14 15">
    <name type="scientific">Leishmania donovani</name>
    <dbReference type="NCBI Taxonomy" id="5661"/>
    <lineage>
        <taxon>Eukaryota</taxon>
        <taxon>Discoba</taxon>
        <taxon>Euglenozoa</taxon>
        <taxon>Kinetoplastea</taxon>
        <taxon>Metakinetoplastina</taxon>
        <taxon>Trypanosomatida</taxon>
        <taxon>Trypanosomatidae</taxon>
        <taxon>Leishmaniinae</taxon>
        <taxon>Leishmania</taxon>
    </lineage>
</organism>
<keyword evidence="5" id="KW-0863">Zinc-finger</keyword>